<accession>A0A2N8KB27</accession>
<keyword evidence="3" id="KW-1185">Reference proteome</keyword>
<evidence type="ECO:0000313" key="2">
    <source>
        <dbReference type="EMBL" id="PND30650.1"/>
    </source>
</evidence>
<evidence type="ECO:0000259" key="1">
    <source>
        <dbReference type="Pfam" id="PF08808"/>
    </source>
</evidence>
<dbReference type="Pfam" id="PF08808">
    <property type="entry name" value="RES"/>
    <property type="match status" value="1"/>
</dbReference>
<organism evidence="2 3">
    <name type="scientific">Achromobacter pulmonis</name>
    <dbReference type="NCBI Taxonomy" id="1389932"/>
    <lineage>
        <taxon>Bacteria</taxon>
        <taxon>Pseudomonadati</taxon>
        <taxon>Pseudomonadota</taxon>
        <taxon>Betaproteobacteria</taxon>
        <taxon>Burkholderiales</taxon>
        <taxon>Alcaligenaceae</taxon>
        <taxon>Achromobacter</taxon>
    </lineage>
</organism>
<reference evidence="2 3" key="1">
    <citation type="submission" date="2018-01" db="EMBL/GenBank/DDBJ databases">
        <title>The draft genome of an aniline degradation strain ANB-1.</title>
        <authorList>
            <person name="Zhang L."/>
            <person name="Jiang J."/>
        </authorList>
    </citation>
    <scope>NUCLEOTIDE SEQUENCE [LARGE SCALE GENOMIC DNA]</scope>
    <source>
        <strain evidence="2 3">ANB-1</strain>
    </source>
</reference>
<dbReference type="InterPro" id="IPR014914">
    <property type="entry name" value="RES_dom"/>
</dbReference>
<comment type="caution">
    <text evidence="2">The sequence shown here is derived from an EMBL/GenBank/DDBJ whole genome shotgun (WGS) entry which is preliminary data.</text>
</comment>
<evidence type="ECO:0000313" key="3">
    <source>
        <dbReference type="Proteomes" id="UP000235994"/>
    </source>
</evidence>
<sequence>MSNRDALIGTAPLASRWTHAGAPVIVLDASPVAALLARLALVEVRRPDELPRGYRLLEVQVPARCIASPEPPRFWPHDLGVTRAFGRKWLEQGPLLLRVPTMAGAPQFLLNCAHSDLSLCKTREGEAHPFLGMMGAVESVLADGSDWLSYS</sequence>
<protein>
    <submittedName>
        <fullName evidence="2">RES domain-containing protein</fullName>
    </submittedName>
</protein>
<gene>
    <name evidence="2" type="ORF">C1I89_26935</name>
</gene>
<feature type="domain" description="RES" evidence="1">
    <location>
        <begin position="9"/>
        <end position="122"/>
    </location>
</feature>
<proteinExistence type="predicted"/>
<dbReference type="Proteomes" id="UP000235994">
    <property type="component" value="Unassembled WGS sequence"/>
</dbReference>
<name>A0A2N8KB27_9BURK</name>
<dbReference type="EMBL" id="POQS01000008">
    <property type="protein sequence ID" value="PND30650.1"/>
    <property type="molecule type" value="Genomic_DNA"/>
</dbReference>
<dbReference type="AlphaFoldDB" id="A0A2N8KB27"/>